<proteinExistence type="predicted"/>
<dbReference type="Proteomes" id="UP000095287">
    <property type="component" value="Unplaced"/>
</dbReference>
<sequence length="127" mass="14342">MFQGARSVYSRLDEQLRHNYAGWNTRNATCGRTVDSAVLCLAAIDRRRRFRSAQVKYCPVESINLSDITAILFARRSAHGTEAKRAEAERSCLLADRLMGPKPSVQKPRCQAAIKRSLDEYLICLPL</sequence>
<protein>
    <submittedName>
        <fullName evidence="2">DUF982 domain-containing protein</fullName>
    </submittedName>
</protein>
<organism evidence="1 2">
    <name type="scientific">Steinernema glaseri</name>
    <dbReference type="NCBI Taxonomy" id="37863"/>
    <lineage>
        <taxon>Eukaryota</taxon>
        <taxon>Metazoa</taxon>
        <taxon>Ecdysozoa</taxon>
        <taxon>Nematoda</taxon>
        <taxon>Chromadorea</taxon>
        <taxon>Rhabditida</taxon>
        <taxon>Tylenchina</taxon>
        <taxon>Panagrolaimomorpha</taxon>
        <taxon>Strongyloidoidea</taxon>
        <taxon>Steinernematidae</taxon>
        <taxon>Steinernema</taxon>
    </lineage>
</organism>
<reference evidence="2" key="1">
    <citation type="submission" date="2016-11" db="UniProtKB">
        <authorList>
            <consortium name="WormBaseParasite"/>
        </authorList>
    </citation>
    <scope>IDENTIFICATION</scope>
</reference>
<accession>A0A1I8AKJ0</accession>
<keyword evidence="1" id="KW-1185">Reference proteome</keyword>
<evidence type="ECO:0000313" key="2">
    <source>
        <dbReference type="WBParaSite" id="L893_g6727.t1"/>
    </source>
</evidence>
<dbReference type="WBParaSite" id="L893_g6727.t1">
    <property type="protein sequence ID" value="L893_g6727.t1"/>
    <property type="gene ID" value="L893_g6727"/>
</dbReference>
<evidence type="ECO:0000313" key="1">
    <source>
        <dbReference type="Proteomes" id="UP000095287"/>
    </source>
</evidence>
<name>A0A1I8AKJ0_9BILA</name>
<dbReference type="AlphaFoldDB" id="A0A1I8AKJ0"/>